<feature type="region of interest" description="Disordered" evidence="1">
    <location>
        <begin position="27"/>
        <end position="49"/>
    </location>
</feature>
<feature type="compositionally biased region" description="Polar residues" evidence="1">
    <location>
        <begin position="93"/>
        <end position="107"/>
    </location>
</feature>
<dbReference type="EMBL" id="CAGKOT010000009">
    <property type="protein sequence ID" value="CAB5354584.1"/>
    <property type="molecule type" value="Genomic_DNA"/>
</dbReference>
<proteinExistence type="predicted"/>
<accession>A0A916E360</accession>
<evidence type="ECO:0000313" key="2">
    <source>
        <dbReference type="EMBL" id="CAB5354584.1"/>
    </source>
</evidence>
<dbReference type="OrthoDB" id="2303785at2759"/>
<comment type="caution">
    <text evidence="2">The sequence shown here is derived from an EMBL/GenBank/DDBJ whole genome shotgun (WGS) entry which is preliminary data.</text>
</comment>
<evidence type="ECO:0000256" key="1">
    <source>
        <dbReference type="SAM" id="MobiDB-lite"/>
    </source>
</evidence>
<dbReference type="VEuPathDB" id="FungiDB:RhiirFUN_013260"/>
<dbReference type="Proteomes" id="UP000684084">
    <property type="component" value="Unassembled WGS sequence"/>
</dbReference>
<evidence type="ECO:0000313" key="3">
    <source>
        <dbReference type="Proteomes" id="UP000684084"/>
    </source>
</evidence>
<dbReference type="AlphaFoldDB" id="A0A916E360"/>
<sequence length="118" mass="12895">MHGVFFGLMSETGFEKDDVKGINKLYNEKPGTVGGKHNDYTAGSNSAPINGQRDIFSASNIIKPERNSDTMHVWCNLGNCAESVPFEAMRGNPNPSENMSNLSSCTRIPSPYPGRRIS</sequence>
<feature type="region of interest" description="Disordered" evidence="1">
    <location>
        <begin position="90"/>
        <end position="118"/>
    </location>
</feature>
<reference evidence="2" key="1">
    <citation type="submission" date="2020-05" db="EMBL/GenBank/DDBJ databases">
        <authorList>
            <person name="Rincon C."/>
            <person name="Sanders R I."/>
            <person name="Robbins C."/>
            <person name="Chaturvedi A."/>
        </authorList>
    </citation>
    <scope>NUCLEOTIDE SEQUENCE</scope>
    <source>
        <strain evidence="2">CHB12</strain>
    </source>
</reference>
<protein>
    <submittedName>
        <fullName evidence="2">Uncharacterized protein</fullName>
    </submittedName>
</protein>
<organism evidence="2 3">
    <name type="scientific">Rhizophagus irregularis</name>
    <dbReference type="NCBI Taxonomy" id="588596"/>
    <lineage>
        <taxon>Eukaryota</taxon>
        <taxon>Fungi</taxon>
        <taxon>Fungi incertae sedis</taxon>
        <taxon>Mucoromycota</taxon>
        <taxon>Glomeromycotina</taxon>
        <taxon>Glomeromycetes</taxon>
        <taxon>Glomerales</taxon>
        <taxon>Glomeraceae</taxon>
        <taxon>Rhizophagus</taxon>
    </lineage>
</organism>
<name>A0A916E360_9GLOM</name>
<gene>
    <name evidence="2" type="ORF">CHRIB12_LOCUS5914</name>
</gene>